<evidence type="ECO:0000256" key="1">
    <source>
        <dbReference type="ARBA" id="ARBA00010617"/>
    </source>
</evidence>
<dbReference type="PRINTS" id="PR00463">
    <property type="entry name" value="EP450I"/>
</dbReference>
<dbReference type="SUPFAM" id="SSF48264">
    <property type="entry name" value="Cytochrome P450"/>
    <property type="match status" value="1"/>
</dbReference>
<dbReference type="InterPro" id="IPR050651">
    <property type="entry name" value="Plant_Cytochrome_P450_Monoox"/>
</dbReference>
<dbReference type="InterPro" id="IPR001128">
    <property type="entry name" value="Cyt_P450"/>
</dbReference>
<dbReference type="AlphaFoldDB" id="A0A9D3ZT16"/>
<dbReference type="PANTHER" id="PTHR47947">
    <property type="entry name" value="CYTOCHROME P450 82C3-RELATED"/>
    <property type="match status" value="1"/>
</dbReference>
<dbReference type="Gene3D" id="1.10.630.10">
    <property type="entry name" value="Cytochrome P450"/>
    <property type="match status" value="1"/>
</dbReference>
<keyword evidence="3 7" id="KW-0479">Metal-binding</keyword>
<evidence type="ECO:0000256" key="5">
    <source>
        <dbReference type="ARBA" id="ARBA00023004"/>
    </source>
</evidence>
<dbReference type="InterPro" id="IPR036396">
    <property type="entry name" value="Cyt_P450_sf"/>
</dbReference>
<comment type="cofactor">
    <cofactor evidence="7">
        <name>heme</name>
        <dbReference type="ChEBI" id="CHEBI:30413"/>
    </cofactor>
</comment>
<comment type="caution">
    <text evidence="9">The sequence shown here is derived from an EMBL/GenBank/DDBJ whole genome shotgun (WGS) entry which is preliminary data.</text>
</comment>
<keyword evidence="2 7" id="KW-0349">Heme</keyword>
<dbReference type="EMBL" id="JAIQCV010000009">
    <property type="protein sequence ID" value="KAH1065556.1"/>
    <property type="molecule type" value="Genomic_DNA"/>
</dbReference>
<evidence type="ECO:0000256" key="6">
    <source>
        <dbReference type="ARBA" id="ARBA00023033"/>
    </source>
</evidence>
<keyword evidence="6 8" id="KW-0503">Monooxygenase</keyword>
<dbReference type="OrthoDB" id="2789670at2759"/>
<dbReference type="PANTHER" id="PTHR47947:SF13">
    <property type="entry name" value="CYTOCHROME P450, FAMILY 81, SUBFAMILY K, POLYPEPTIDE 1-RELATED"/>
    <property type="match status" value="1"/>
</dbReference>
<name>A0A9D3ZT16_9ROSI</name>
<evidence type="ECO:0000256" key="2">
    <source>
        <dbReference type="ARBA" id="ARBA00022617"/>
    </source>
</evidence>
<dbReference type="InterPro" id="IPR002401">
    <property type="entry name" value="Cyt_P450_E_grp-I"/>
</dbReference>
<evidence type="ECO:0000256" key="4">
    <source>
        <dbReference type="ARBA" id="ARBA00023002"/>
    </source>
</evidence>
<dbReference type="InterPro" id="IPR017972">
    <property type="entry name" value="Cyt_P450_CS"/>
</dbReference>
<reference evidence="9 10" key="1">
    <citation type="journal article" date="2021" name="Plant Biotechnol. J.">
        <title>Multi-omics assisted identification of the key and species-specific regulatory components of drought-tolerant mechanisms in Gossypium stocksii.</title>
        <authorList>
            <person name="Yu D."/>
            <person name="Ke L."/>
            <person name="Zhang D."/>
            <person name="Wu Y."/>
            <person name="Sun Y."/>
            <person name="Mei J."/>
            <person name="Sun J."/>
            <person name="Sun Y."/>
        </authorList>
    </citation>
    <scope>NUCLEOTIDE SEQUENCE [LARGE SCALE GENOMIC DNA]</scope>
    <source>
        <strain evidence="10">cv. E1</strain>
        <tissue evidence="9">Leaf</tissue>
    </source>
</reference>
<dbReference type="GO" id="GO:0016705">
    <property type="term" value="F:oxidoreductase activity, acting on paired donors, with incorporation or reduction of molecular oxygen"/>
    <property type="evidence" value="ECO:0007669"/>
    <property type="project" value="InterPro"/>
</dbReference>
<keyword evidence="4 8" id="KW-0560">Oxidoreductase</keyword>
<evidence type="ECO:0000313" key="10">
    <source>
        <dbReference type="Proteomes" id="UP000828251"/>
    </source>
</evidence>
<protein>
    <submittedName>
        <fullName evidence="9">Uncharacterized protein</fullName>
    </submittedName>
</protein>
<feature type="binding site" description="axial binding residue" evidence="7">
    <location>
        <position position="47"/>
    </location>
    <ligand>
        <name>heme</name>
        <dbReference type="ChEBI" id="CHEBI:30413"/>
    </ligand>
    <ligandPart>
        <name>Fe</name>
        <dbReference type="ChEBI" id="CHEBI:18248"/>
    </ligandPart>
</feature>
<evidence type="ECO:0000256" key="7">
    <source>
        <dbReference type="PIRSR" id="PIRSR602401-1"/>
    </source>
</evidence>
<accession>A0A9D3ZT16</accession>
<dbReference type="Proteomes" id="UP000828251">
    <property type="component" value="Unassembled WGS sequence"/>
</dbReference>
<evidence type="ECO:0000256" key="8">
    <source>
        <dbReference type="RuleBase" id="RU000461"/>
    </source>
</evidence>
<keyword evidence="10" id="KW-1185">Reference proteome</keyword>
<proteinExistence type="inferred from homology"/>
<organism evidence="9 10">
    <name type="scientific">Gossypium stocksii</name>
    <dbReference type="NCBI Taxonomy" id="47602"/>
    <lineage>
        <taxon>Eukaryota</taxon>
        <taxon>Viridiplantae</taxon>
        <taxon>Streptophyta</taxon>
        <taxon>Embryophyta</taxon>
        <taxon>Tracheophyta</taxon>
        <taxon>Spermatophyta</taxon>
        <taxon>Magnoliopsida</taxon>
        <taxon>eudicotyledons</taxon>
        <taxon>Gunneridae</taxon>
        <taxon>Pentapetalae</taxon>
        <taxon>rosids</taxon>
        <taxon>malvids</taxon>
        <taxon>Malvales</taxon>
        <taxon>Malvaceae</taxon>
        <taxon>Malvoideae</taxon>
        <taxon>Gossypium</taxon>
    </lineage>
</organism>
<comment type="similarity">
    <text evidence="1 8">Belongs to the cytochrome P450 family.</text>
</comment>
<gene>
    <name evidence="9" type="ORF">J1N35_030543</name>
</gene>
<evidence type="ECO:0000256" key="3">
    <source>
        <dbReference type="ARBA" id="ARBA00022723"/>
    </source>
</evidence>
<evidence type="ECO:0000313" key="9">
    <source>
        <dbReference type="EMBL" id="KAH1065556.1"/>
    </source>
</evidence>
<dbReference type="GO" id="GO:0005506">
    <property type="term" value="F:iron ion binding"/>
    <property type="evidence" value="ECO:0007669"/>
    <property type="project" value="InterPro"/>
</dbReference>
<keyword evidence="5 7" id="KW-0408">Iron</keyword>
<sequence>MVNAWLIHGDPSIWEDPTEFKPGMFEGSSEEKEGSKFLPFGLGRRACLGATMGLRLVLLALGSAVQWFEWEKVGSAKVDMTPGTGPDLSKATSLEALCSPRPDLTKLLSRLS</sequence>
<dbReference type="GO" id="GO:0004497">
    <property type="term" value="F:monooxygenase activity"/>
    <property type="evidence" value="ECO:0007669"/>
    <property type="project" value="UniProtKB-KW"/>
</dbReference>
<dbReference type="GO" id="GO:0020037">
    <property type="term" value="F:heme binding"/>
    <property type="evidence" value="ECO:0007669"/>
    <property type="project" value="InterPro"/>
</dbReference>
<dbReference type="PROSITE" id="PS00086">
    <property type="entry name" value="CYTOCHROME_P450"/>
    <property type="match status" value="1"/>
</dbReference>
<dbReference type="Pfam" id="PF00067">
    <property type="entry name" value="p450"/>
    <property type="match status" value="1"/>
</dbReference>